<dbReference type="InterPro" id="IPR018060">
    <property type="entry name" value="HTH_AraC"/>
</dbReference>
<dbReference type="Pfam" id="PF12833">
    <property type="entry name" value="HTH_18"/>
    <property type="match status" value="1"/>
</dbReference>
<keyword evidence="6" id="KW-1185">Reference proteome</keyword>
<evidence type="ECO:0000259" key="4">
    <source>
        <dbReference type="PROSITE" id="PS01124"/>
    </source>
</evidence>
<dbReference type="GO" id="GO:0000976">
    <property type="term" value="F:transcription cis-regulatory region binding"/>
    <property type="evidence" value="ECO:0007669"/>
    <property type="project" value="TreeGrafter"/>
</dbReference>
<dbReference type="InterPro" id="IPR032687">
    <property type="entry name" value="AraC-type_N"/>
</dbReference>
<name>A0A4R1K6U6_9BACT</name>
<reference evidence="5 6" key="1">
    <citation type="submission" date="2019-03" db="EMBL/GenBank/DDBJ databases">
        <title>Genomic Encyclopedia of Type Strains, Phase IV (KMG-IV): sequencing the most valuable type-strain genomes for metagenomic binning, comparative biology and taxonomic classification.</title>
        <authorList>
            <person name="Goeker M."/>
        </authorList>
    </citation>
    <scope>NUCLEOTIDE SEQUENCE [LARGE SCALE GENOMIC DNA]</scope>
    <source>
        <strain evidence="5 6">DSM 24984</strain>
    </source>
</reference>
<evidence type="ECO:0000256" key="3">
    <source>
        <dbReference type="ARBA" id="ARBA00023163"/>
    </source>
</evidence>
<dbReference type="SMART" id="SM00342">
    <property type="entry name" value="HTH_ARAC"/>
    <property type="match status" value="1"/>
</dbReference>
<protein>
    <submittedName>
        <fullName evidence="5">AraC-like DNA-binding protein</fullName>
    </submittedName>
</protein>
<dbReference type="OrthoDB" id="9816010at2"/>
<proteinExistence type="predicted"/>
<dbReference type="EMBL" id="SMGG01000005">
    <property type="protein sequence ID" value="TCK59952.1"/>
    <property type="molecule type" value="Genomic_DNA"/>
</dbReference>
<evidence type="ECO:0000256" key="1">
    <source>
        <dbReference type="ARBA" id="ARBA00023015"/>
    </source>
</evidence>
<dbReference type="GO" id="GO:0003700">
    <property type="term" value="F:DNA-binding transcription factor activity"/>
    <property type="evidence" value="ECO:0007669"/>
    <property type="project" value="InterPro"/>
</dbReference>
<dbReference type="SUPFAM" id="SSF46689">
    <property type="entry name" value="Homeodomain-like"/>
    <property type="match status" value="1"/>
</dbReference>
<comment type="caution">
    <text evidence="5">The sequence shown here is derived from an EMBL/GenBank/DDBJ whole genome shotgun (WGS) entry which is preliminary data.</text>
</comment>
<dbReference type="Proteomes" id="UP000294614">
    <property type="component" value="Unassembled WGS sequence"/>
</dbReference>
<dbReference type="PANTHER" id="PTHR47894">
    <property type="entry name" value="HTH-TYPE TRANSCRIPTIONAL REGULATOR GADX"/>
    <property type="match status" value="1"/>
</dbReference>
<dbReference type="Pfam" id="PF12625">
    <property type="entry name" value="Arabinose_bd"/>
    <property type="match status" value="1"/>
</dbReference>
<accession>A0A4R1K6U6</accession>
<organism evidence="5 6">
    <name type="scientific">Seleniivibrio woodruffii</name>
    <dbReference type="NCBI Taxonomy" id="1078050"/>
    <lineage>
        <taxon>Bacteria</taxon>
        <taxon>Pseudomonadati</taxon>
        <taxon>Deferribacterota</taxon>
        <taxon>Deferribacteres</taxon>
        <taxon>Deferribacterales</taxon>
        <taxon>Geovibrionaceae</taxon>
        <taxon>Seleniivibrio</taxon>
    </lineage>
</organism>
<dbReference type="PROSITE" id="PS01124">
    <property type="entry name" value="HTH_ARAC_FAMILY_2"/>
    <property type="match status" value="1"/>
</dbReference>
<dbReference type="RefSeq" id="WP_132874101.1">
    <property type="nucleotide sequence ID" value="NZ_JAJUHT010000005.1"/>
</dbReference>
<dbReference type="InterPro" id="IPR009057">
    <property type="entry name" value="Homeodomain-like_sf"/>
</dbReference>
<sequence>MTLVSSITFQYVLKALEQNTKIPSGEMLAHVGLRAEQLSKNVHGIDSRRLSAIFRYCMEKTDNPYLSLDIGQSIPYQSLGILGYLLMNTKTLREMIEKFSVYQKLISEHLKFHFSDDGKFCKFAIYIDGNRNIPVPPYHAEVHMSGILNILSGVLGRHVFPAHTHFTGEKPADCAKHRELFGDSILFGKEENALFFKKDELDIPVDNANQSMLEYFETQAANLLQEQEKSSWFGRVEKEILKNIGDRGTSIEFISSRLNVSVRTLQNYLKAEEKTFMQALTNVRRRLAEHYIMHTKLDDASISALLGYSEVSAFYRAYKKWNKNTPKYLRKK</sequence>
<evidence type="ECO:0000313" key="5">
    <source>
        <dbReference type="EMBL" id="TCK59952.1"/>
    </source>
</evidence>
<dbReference type="GO" id="GO:0005829">
    <property type="term" value="C:cytosol"/>
    <property type="evidence" value="ECO:0007669"/>
    <property type="project" value="TreeGrafter"/>
</dbReference>
<keyword evidence="3" id="KW-0804">Transcription</keyword>
<keyword evidence="1" id="KW-0805">Transcription regulation</keyword>
<dbReference type="Gene3D" id="1.10.10.60">
    <property type="entry name" value="Homeodomain-like"/>
    <property type="match status" value="1"/>
</dbReference>
<gene>
    <name evidence="5" type="ORF">C8D98_2121</name>
</gene>
<evidence type="ECO:0000256" key="2">
    <source>
        <dbReference type="ARBA" id="ARBA00023125"/>
    </source>
</evidence>
<dbReference type="PANTHER" id="PTHR47894:SF1">
    <property type="entry name" value="HTH-TYPE TRANSCRIPTIONAL REGULATOR VQSM"/>
    <property type="match status" value="1"/>
</dbReference>
<evidence type="ECO:0000313" key="6">
    <source>
        <dbReference type="Proteomes" id="UP000294614"/>
    </source>
</evidence>
<dbReference type="AlphaFoldDB" id="A0A4R1K6U6"/>
<feature type="domain" description="HTH araC/xylS-type" evidence="4">
    <location>
        <begin position="234"/>
        <end position="332"/>
    </location>
</feature>
<keyword evidence="2 5" id="KW-0238">DNA-binding</keyword>